<feature type="domain" description="Inositol polyphosphate-related phosphatase" evidence="2">
    <location>
        <begin position="59"/>
        <end position="466"/>
    </location>
</feature>
<feature type="compositionally biased region" description="Polar residues" evidence="1">
    <location>
        <begin position="727"/>
        <end position="742"/>
    </location>
</feature>
<dbReference type="InterPro" id="IPR000300">
    <property type="entry name" value="IPPc"/>
</dbReference>
<gene>
    <name evidence="3" type="ORF">NP233_g7820</name>
</gene>
<proteinExistence type="predicted"/>
<feature type="compositionally biased region" description="Basic and acidic residues" evidence="1">
    <location>
        <begin position="751"/>
        <end position="762"/>
    </location>
</feature>
<dbReference type="SUPFAM" id="SSF56219">
    <property type="entry name" value="DNase I-like"/>
    <property type="match status" value="1"/>
</dbReference>
<dbReference type="InterPro" id="IPR046985">
    <property type="entry name" value="IP5"/>
</dbReference>
<feature type="compositionally biased region" description="Low complexity" evidence="1">
    <location>
        <begin position="689"/>
        <end position="706"/>
    </location>
</feature>
<feature type="compositionally biased region" description="Low complexity" evidence="1">
    <location>
        <begin position="471"/>
        <end position="484"/>
    </location>
</feature>
<dbReference type="PANTHER" id="PTHR11200">
    <property type="entry name" value="INOSITOL 5-PHOSPHATASE"/>
    <property type="match status" value="1"/>
</dbReference>
<evidence type="ECO:0000313" key="3">
    <source>
        <dbReference type="EMBL" id="KAJ3565155.1"/>
    </source>
</evidence>
<feature type="region of interest" description="Disordered" evidence="1">
    <location>
        <begin position="428"/>
        <end position="579"/>
    </location>
</feature>
<dbReference type="SMART" id="SM00128">
    <property type="entry name" value="IPPc"/>
    <property type="match status" value="1"/>
</dbReference>
<feature type="region of interest" description="Disordered" evidence="1">
    <location>
        <begin position="33"/>
        <end position="58"/>
    </location>
</feature>
<sequence length="841" mass="92947">MSENEPPMKARRGPTSPASLNVFSRVRGYWPSSPAISKTGSPSTPSAQDVKSPGRAQPRPLKIRIVTWNMHDSLPKGDLEELLGKVPAYTPSDAAKGQFPVFSNDETHPYHLVVIAGQECPTLSGIPMGLGAGFKWHERDKEKEKAKDKEKDKEKEHEKDKGVDRSKSRKEKEDTSREHDPLGWTAMCEDWLCNAGGGARVNCPSTADVSAPKPLMRRVPSKDPRKGPYQLLVKERLMGIYLAIYIHRDIQGLVKGVNIHLPCRETDQLSTISPSGTSKSAVTAGLIGGRVGNKGGVGISLNIDGTTFLFLNAHLAGTLVNHRLANLAKIKAELTVDPFLAHDDPKVMAEDLTDRFDHTFIFGDLNFRLDVTRLHADWLIAHQDYAKALHFDQLQRLRQQGKAFVGFDEGPINFPPTFKYDVMRTIKKPKRSPSKRGQSPQTPTAESPLHTSQERLVQDKFGGFRDDDTNSIVSSLSRDSSIASGDEQGGIPTITVEAPVPPVKTNHSRTKIKNKARKRWKSLITATRLQSSRARRHSVGGHLMDTSRKSLEETQRPNKPKSPTPPQRHSLDNNGVLLPPTILVNSTKTSLNDEEQSLLDRGVYDSSHKQRVPSWCDRILFKTTVQPEPEEEELPGDTSARSRQGIKQFFAKAFRQRSRSASADSTFSTAAKSSREGTPTSPVQPQPSPVSSTTLQPPSPSPLGLSRSHENLRARPMSGPVGVKPKSPSQLRRINSFNTAVDTSGYPLAEKPSRRSTEDPSSRRPQSRGYWQSFFPSFFSPSSSPAASAVELVPQVPEAPRGPRKGEIVCLSYKTLDDQGMRRLEGRSDHRPVMGSFAVYF</sequence>
<feature type="compositionally biased region" description="Polar residues" evidence="1">
    <location>
        <begin position="435"/>
        <end position="451"/>
    </location>
</feature>
<feature type="compositionally biased region" description="Basic residues" evidence="1">
    <location>
        <begin position="506"/>
        <end position="521"/>
    </location>
</feature>
<comment type="caution">
    <text evidence="3">The sequence shown here is derived from an EMBL/GenBank/DDBJ whole genome shotgun (WGS) entry which is preliminary data.</text>
</comment>
<dbReference type="AlphaFoldDB" id="A0AAD5VQ41"/>
<dbReference type="PANTHER" id="PTHR11200:SF275">
    <property type="entry name" value="LD06095P"/>
    <property type="match status" value="1"/>
</dbReference>
<organism evidence="3 4">
    <name type="scientific">Leucocoprinus birnbaumii</name>
    <dbReference type="NCBI Taxonomy" id="56174"/>
    <lineage>
        <taxon>Eukaryota</taxon>
        <taxon>Fungi</taxon>
        <taxon>Dikarya</taxon>
        <taxon>Basidiomycota</taxon>
        <taxon>Agaricomycotina</taxon>
        <taxon>Agaricomycetes</taxon>
        <taxon>Agaricomycetidae</taxon>
        <taxon>Agaricales</taxon>
        <taxon>Agaricineae</taxon>
        <taxon>Agaricaceae</taxon>
        <taxon>Leucocoprinus</taxon>
    </lineage>
</organism>
<dbReference type="Pfam" id="PF22669">
    <property type="entry name" value="Exo_endo_phos2"/>
    <property type="match status" value="1"/>
</dbReference>
<evidence type="ECO:0000313" key="4">
    <source>
        <dbReference type="Proteomes" id="UP001213000"/>
    </source>
</evidence>
<feature type="compositionally biased region" description="Low complexity" evidence="1">
    <location>
        <begin position="659"/>
        <end position="681"/>
    </location>
</feature>
<dbReference type="EMBL" id="JANIEX010000596">
    <property type="protein sequence ID" value="KAJ3565155.1"/>
    <property type="molecule type" value="Genomic_DNA"/>
</dbReference>
<evidence type="ECO:0000259" key="2">
    <source>
        <dbReference type="SMART" id="SM00128"/>
    </source>
</evidence>
<reference evidence="3" key="1">
    <citation type="submission" date="2022-07" db="EMBL/GenBank/DDBJ databases">
        <title>Genome Sequence of Leucocoprinus birnbaumii.</title>
        <authorList>
            <person name="Buettner E."/>
        </authorList>
    </citation>
    <scope>NUCLEOTIDE SEQUENCE</scope>
    <source>
        <strain evidence="3">VT141</strain>
    </source>
</reference>
<dbReference type="GO" id="GO:0004439">
    <property type="term" value="F:phosphatidylinositol-4,5-bisphosphate 5-phosphatase activity"/>
    <property type="evidence" value="ECO:0007669"/>
    <property type="project" value="TreeGrafter"/>
</dbReference>
<feature type="compositionally biased region" description="Basic and acidic residues" evidence="1">
    <location>
        <begin position="545"/>
        <end position="556"/>
    </location>
</feature>
<evidence type="ECO:0000256" key="1">
    <source>
        <dbReference type="SAM" id="MobiDB-lite"/>
    </source>
</evidence>
<dbReference type="Gene3D" id="3.60.10.10">
    <property type="entry name" value="Endonuclease/exonuclease/phosphatase"/>
    <property type="match status" value="2"/>
</dbReference>
<feature type="compositionally biased region" description="Basic and acidic residues" evidence="1">
    <location>
        <begin position="452"/>
        <end position="468"/>
    </location>
</feature>
<feature type="region of interest" description="Disordered" evidence="1">
    <location>
        <begin position="654"/>
        <end position="767"/>
    </location>
</feature>
<feature type="compositionally biased region" description="Polar residues" evidence="1">
    <location>
        <begin position="34"/>
        <end position="49"/>
    </location>
</feature>
<keyword evidence="4" id="KW-1185">Reference proteome</keyword>
<dbReference type="Proteomes" id="UP001213000">
    <property type="component" value="Unassembled WGS sequence"/>
</dbReference>
<name>A0AAD5VQ41_9AGAR</name>
<protein>
    <recommendedName>
        <fullName evidence="2">Inositol polyphosphate-related phosphatase domain-containing protein</fullName>
    </recommendedName>
</protein>
<dbReference type="InterPro" id="IPR036691">
    <property type="entry name" value="Endo/exonu/phosph_ase_sf"/>
</dbReference>
<accession>A0AAD5VQ41</accession>
<feature type="region of interest" description="Disordered" evidence="1">
    <location>
        <begin position="137"/>
        <end position="180"/>
    </location>
</feature>
<dbReference type="GO" id="GO:0046856">
    <property type="term" value="P:phosphatidylinositol dephosphorylation"/>
    <property type="evidence" value="ECO:0007669"/>
    <property type="project" value="InterPro"/>
</dbReference>